<comment type="caution">
    <text evidence="4">The sequence shown here is derived from an EMBL/GenBank/DDBJ whole genome shotgun (WGS) entry which is preliminary data.</text>
</comment>
<feature type="compositionally biased region" description="Polar residues" evidence="1">
    <location>
        <begin position="36"/>
        <end position="49"/>
    </location>
</feature>
<keyword evidence="2" id="KW-0472">Membrane</keyword>
<feature type="chain" id="PRO_5045363955" evidence="3">
    <location>
        <begin position="24"/>
        <end position="612"/>
    </location>
</feature>
<feature type="compositionally biased region" description="Low complexity" evidence="1">
    <location>
        <begin position="50"/>
        <end position="77"/>
    </location>
</feature>
<keyword evidence="2" id="KW-0812">Transmembrane</keyword>
<keyword evidence="3" id="KW-0732">Signal</keyword>
<proteinExistence type="predicted"/>
<feature type="compositionally biased region" description="Low complexity" evidence="1">
    <location>
        <begin position="361"/>
        <end position="376"/>
    </location>
</feature>
<feature type="region of interest" description="Disordered" evidence="1">
    <location>
        <begin position="24"/>
        <end position="126"/>
    </location>
</feature>
<feature type="compositionally biased region" description="Basic and acidic residues" evidence="1">
    <location>
        <begin position="527"/>
        <end position="555"/>
    </location>
</feature>
<name>A0ABS5B5Q2_9STRE</name>
<dbReference type="Pfam" id="PF12138">
    <property type="entry name" value="Spherulin4"/>
    <property type="match status" value="1"/>
</dbReference>
<dbReference type="InterPro" id="IPR021986">
    <property type="entry name" value="Spherulin4"/>
</dbReference>
<feature type="compositionally biased region" description="Polar residues" evidence="1">
    <location>
        <begin position="493"/>
        <end position="508"/>
    </location>
</feature>
<keyword evidence="2" id="KW-1133">Transmembrane helix</keyword>
<evidence type="ECO:0000256" key="2">
    <source>
        <dbReference type="SAM" id="Phobius"/>
    </source>
</evidence>
<feature type="compositionally biased region" description="Polar residues" evidence="1">
    <location>
        <begin position="557"/>
        <end position="579"/>
    </location>
</feature>
<feature type="compositionally biased region" description="Low complexity" evidence="1">
    <location>
        <begin position="477"/>
        <end position="492"/>
    </location>
</feature>
<evidence type="ECO:0000256" key="3">
    <source>
        <dbReference type="SAM" id="SignalP"/>
    </source>
</evidence>
<gene>
    <name evidence="4" type="ORF">C4K46_07465</name>
</gene>
<evidence type="ECO:0000256" key="1">
    <source>
        <dbReference type="SAM" id="MobiDB-lite"/>
    </source>
</evidence>
<dbReference type="PANTHER" id="PTHR35040:SF7">
    <property type="entry name" value="FIBRONECTIN TYPE-III DOMAIN-CONTAINING PROTEIN-RELATED"/>
    <property type="match status" value="1"/>
</dbReference>
<dbReference type="RefSeq" id="WP_209628277.1">
    <property type="nucleotide sequence ID" value="NZ_PRDG01000004.1"/>
</dbReference>
<evidence type="ECO:0000313" key="4">
    <source>
        <dbReference type="EMBL" id="MBP2623778.1"/>
    </source>
</evidence>
<feature type="signal peptide" evidence="3">
    <location>
        <begin position="1"/>
        <end position="23"/>
    </location>
</feature>
<feature type="compositionally biased region" description="Polar residues" evidence="1">
    <location>
        <begin position="464"/>
        <end position="476"/>
    </location>
</feature>
<keyword evidence="5" id="KW-1185">Reference proteome</keyword>
<sequence length="612" mass="65737">MRKKNKQRLGAFVAVAVSTNLLAQPLNGQAEEVEADTSTNQVENLESQLSASAEVSATPSETSSSSASQELKAEAQAGQEGSEGQTQEPAETTKPEAPRPEVTAETSPAEDKATTAVLAGAESNQSPSQNVIMAAYKYANPNDQYWQRITSQTGNKVSHVIINPSNGSGSQADANFAKQIAANAAAGIKNLGYVNTVSEDYSNKRRSHDDILAEVGRYASFYGLNNINGIFFDEVKAGETEADVDFMRTLFYRMRELYPSMTVMANPGRTVTNAIAPYADIWLTRETTANDYLNGYYEQISDMEKDPASSKRVMHLVHSASPSQYDEIIALSRKRNAGYLMVTDQSFLALPTDFESLVSRITSGSSSSSDSASQNKATETNPSQPEPKAEVNPETPAQPRIEDQPEISPETPAQPSTDPESEVIEITETPAEKEIETSTKPVPIVQKTTEQAKQSKEMPKQEASRNQASYPVSYLTSSQGASNPAAPSPALSGFSQASVRLNLANQEASPAAKKESNPSDSQTSNKSQHENHRAKEDASQKAKEDKKDKQEKAKVDIQNSSSSDQTQEAAAAYTSQSQAGGEDHSALYLAVSGAVALAGLGLLGRTALKNKK</sequence>
<protein>
    <submittedName>
        <fullName evidence="4">Uncharacterized protein</fullName>
    </submittedName>
</protein>
<accession>A0ABS5B5Q2</accession>
<reference evidence="4 5" key="1">
    <citation type="submission" date="2018-02" db="EMBL/GenBank/DDBJ databases">
        <title>Draft genome sequence of Streptococcus oricebi CCUG 70868T type strain.</title>
        <authorList>
            <person name="Mendez V."/>
            <person name="Salva-Serra F."/>
            <person name="Jaen-Luchoro D."/>
            <person name="Gonzales-Siles L."/>
            <person name="Karlsson R."/>
            <person name="Engstrom-Jakobsson H."/>
            <person name="Busquets A."/>
            <person name="Gomila M."/>
            <person name="Pineiro-Iglesias B."/>
            <person name="Bennasar-Figueras A."/>
            <person name="Seeger M."/>
            <person name="Moore E."/>
        </authorList>
    </citation>
    <scope>NUCLEOTIDE SEQUENCE [LARGE SCALE GENOMIC DNA]</scope>
    <source>
        <strain evidence="4 5">CCUG 70868</strain>
    </source>
</reference>
<evidence type="ECO:0000313" key="5">
    <source>
        <dbReference type="Proteomes" id="UP001519296"/>
    </source>
</evidence>
<organism evidence="4 5">
    <name type="scientific">Streptococcus oricebi</name>
    <dbReference type="NCBI Taxonomy" id="1547447"/>
    <lineage>
        <taxon>Bacteria</taxon>
        <taxon>Bacillati</taxon>
        <taxon>Bacillota</taxon>
        <taxon>Bacilli</taxon>
        <taxon>Lactobacillales</taxon>
        <taxon>Streptococcaceae</taxon>
        <taxon>Streptococcus</taxon>
    </lineage>
</organism>
<feature type="compositionally biased region" description="Basic and acidic residues" evidence="1">
    <location>
        <begin position="453"/>
        <end position="463"/>
    </location>
</feature>
<dbReference type="Proteomes" id="UP001519296">
    <property type="component" value="Unassembled WGS sequence"/>
</dbReference>
<dbReference type="EMBL" id="PRDG01000004">
    <property type="protein sequence ID" value="MBP2623778.1"/>
    <property type="molecule type" value="Genomic_DNA"/>
</dbReference>
<feature type="region of interest" description="Disordered" evidence="1">
    <location>
        <begin position="361"/>
        <end position="583"/>
    </location>
</feature>
<feature type="transmembrane region" description="Helical" evidence="2">
    <location>
        <begin position="586"/>
        <end position="608"/>
    </location>
</feature>
<dbReference type="PANTHER" id="PTHR35040">
    <property type="match status" value="1"/>
</dbReference>